<accession>A0AAW1IE72</accession>
<organism evidence="2 3">
    <name type="scientific">Popillia japonica</name>
    <name type="common">Japanese beetle</name>
    <dbReference type="NCBI Taxonomy" id="7064"/>
    <lineage>
        <taxon>Eukaryota</taxon>
        <taxon>Metazoa</taxon>
        <taxon>Ecdysozoa</taxon>
        <taxon>Arthropoda</taxon>
        <taxon>Hexapoda</taxon>
        <taxon>Insecta</taxon>
        <taxon>Pterygota</taxon>
        <taxon>Neoptera</taxon>
        <taxon>Endopterygota</taxon>
        <taxon>Coleoptera</taxon>
        <taxon>Polyphaga</taxon>
        <taxon>Scarabaeiformia</taxon>
        <taxon>Scarabaeidae</taxon>
        <taxon>Rutelinae</taxon>
        <taxon>Popillia</taxon>
    </lineage>
</organism>
<evidence type="ECO:0000313" key="3">
    <source>
        <dbReference type="Proteomes" id="UP001458880"/>
    </source>
</evidence>
<evidence type="ECO:0000259" key="1">
    <source>
        <dbReference type="Pfam" id="PF07727"/>
    </source>
</evidence>
<proteinExistence type="predicted"/>
<gene>
    <name evidence="2" type="ORF">QE152_g35980</name>
</gene>
<dbReference type="InterPro" id="IPR013103">
    <property type="entry name" value="RVT_2"/>
</dbReference>
<reference evidence="2 3" key="1">
    <citation type="journal article" date="2024" name="BMC Genomics">
        <title>De novo assembly and annotation of Popillia japonica's genome with initial clues to its potential as an invasive pest.</title>
        <authorList>
            <person name="Cucini C."/>
            <person name="Boschi S."/>
            <person name="Funari R."/>
            <person name="Cardaioli E."/>
            <person name="Iannotti N."/>
            <person name="Marturano G."/>
            <person name="Paoli F."/>
            <person name="Bruttini M."/>
            <person name="Carapelli A."/>
            <person name="Frati F."/>
            <person name="Nardi F."/>
        </authorList>
    </citation>
    <scope>NUCLEOTIDE SEQUENCE [LARGE SCALE GENOMIC DNA]</scope>
    <source>
        <strain evidence="2">DMR45628</strain>
    </source>
</reference>
<keyword evidence="2" id="KW-0695">RNA-directed DNA polymerase</keyword>
<keyword evidence="2" id="KW-0808">Transferase</keyword>
<keyword evidence="3" id="KW-1185">Reference proteome</keyword>
<dbReference type="GO" id="GO:0003964">
    <property type="term" value="F:RNA-directed DNA polymerase activity"/>
    <property type="evidence" value="ECO:0007669"/>
    <property type="project" value="UniProtKB-KW"/>
</dbReference>
<dbReference type="Pfam" id="PF14223">
    <property type="entry name" value="Retrotran_gag_2"/>
    <property type="match status" value="1"/>
</dbReference>
<feature type="domain" description="Reverse transcriptase Ty1/copia-type" evidence="1">
    <location>
        <begin position="132"/>
        <end position="212"/>
    </location>
</feature>
<name>A0AAW1IE72_POPJA</name>
<comment type="caution">
    <text evidence="2">The sequence shown here is derived from an EMBL/GenBank/DDBJ whole genome shotgun (WGS) entry which is preliminary data.</text>
</comment>
<dbReference type="Proteomes" id="UP001458880">
    <property type="component" value="Unassembled WGS sequence"/>
</dbReference>
<dbReference type="Pfam" id="PF07727">
    <property type="entry name" value="RVT_2"/>
    <property type="match status" value="1"/>
</dbReference>
<protein>
    <submittedName>
        <fullName evidence="2">Reverse transcriptase (RNA-dependent DNA polymerase)</fullName>
    </submittedName>
</protein>
<dbReference type="AlphaFoldDB" id="A0AAW1IE72"/>
<sequence length="301" mass="33312">MYTAAQIWSALKELYDNRGLTRQIGLLRKLITIRLENCSSMANYVNEIIGTANKLKGVGFDITDDSGVKINGDMIKSKLLDGNYKKGKVVGALKKLDKREPKVAFSGIYPEKGKVVGALKKLDKREPKVAFSAIYVDDLLIFWKDINDRDNLKNALSEAFHMKDIGKAKHCIGLNITYDKEIKAILLDQSKYIKEILATFGMAACKPAATPSDPSQRLSVRMCNTDEVIENVPYQEAAGSLLYLAQGTRPDIAHAVNDIGLRMSISGVQMWLKQLAQNLDTSFKIKPTTIVGDNQSAAQLI</sequence>
<dbReference type="EMBL" id="JASPKY010000621">
    <property type="protein sequence ID" value="KAK9687810.1"/>
    <property type="molecule type" value="Genomic_DNA"/>
</dbReference>
<keyword evidence="2" id="KW-0548">Nucleotidyltransferase</keyword>
<evidence type="ECO:0000313" key="2">
    <source>
        <dbReference type="EMBL" id="KAK9687810.1"/>
    </source>
</evidence>